<organism evidence="1 2">
    <name type="scientific">Entomophthora muscae</name>
    <dbReference type="NCBI Taxonomy" id="34485"/>
    <lineage>
        <taxon>Eukaryota</taxon>
        <taxon>Fungi</taxon>
        <taxon>Fungi incertae sedis</taxon>
        <taxon>Zoopagomycota</taxon>
        <taxon>Entomophthoromycotina</taxon>
        <taxon>Entomophthoromycetes</taxon>
        <taxon>Entomophthorales</taxon>
        <taxon>Entomophthoraceae</taxon>
        <taxon>Entomophthora</taxon>
    </lineage>
</organism>
<keyword evidence="2" id="KW-1185">Reference proteome</keyword>
<gene>
    <name evidence="1" type="ORF">DSO57_1011199</name>
</gene>
<reference evidence="1" key="1">
    <citation type="submission" date="2022-04" db="EMBL/GenBank/DDBJ databases">
        <title>Genome of the entomopathogenic fungus Entomophthora muscae.</title>
        <authorList>
            <person name="Elya C."/>
            <person name="Lovett B.R."/>
            <person name="Lee E."/>
            <person name="Macias A.M."/>
            <person name="Hajek A.E."/>
            <person name="De Bivort B.L."/>
            <person name="Kasson M.T."/>
            <person name="De Fine Licht H.H."/>
            <person name="Stajich J.E."/>
        </authorList>
    </citation>
    <scope>NUCLEOTIDE SEQUENCE</scope>
    <source>
        <strain evidence="1">Berkeley</strain>
    </source>
</reference>
<name>A0ACC2UFW4_9FUNG</name>
<dbReference type="Proteomes" id="UP001165960">
    <property type="component" value="Unassembled WGS sequence"/>
</dbReference>
<evidence type="ECO:0000313" key="2">
    <source>
        <dbReference type="Proteomes" id="UP001165960"/>
    </source>
</evidence>
<protein>
    <submittedName>
        <fullName evidence="1">Uncharacterized protein</fullName>
    </submittedName>
</protein>
<comment type="caution">
    <text evidence="1">The sequence shown here is derived from an EMBL/GenBank/DDBJ whole genome shotgun (WGS) entry which is preliminary data.</text>
</comment>
<evidence type="ECO:0000313" key="1">
    <source>
        <dbReference type="EMBL" id="KAJ9085730.1"/>
    </source>
</evidence>
<proteinExistence type="predicted"/>
<dbReference type="EMBL" id="QTSX02000748">
    <property type="protein sequence ID" value="KAJ9085730.1"/>
    <property type="molecule type" value="Genomic_DNA"/>
</dbReference>
<sequence length="121" mass="12861">MELGSNPEPNSLQPTSSEDQELSCLGPINSIPVINVDANLPRSESLLKKQSFASKAPAPGNRSFSKVPACNNGRLSSEIKIPANEKSSKPALVLSDTLPANMPYAIITNDNLPAPDNNLHN</sequence>
<accession>A0ACC2UFW4</accession>